<sequence>MLETIYENNSIKHTNYLIKINSKKDIKTATILNDVNFGTIEGNDNNLTFYYFNGNSDKIIIKVLSIDTVTITVTKEDIDIKQIYIAEHVKHFGDDIYPAHPNLSPYHNDYMPSFFYGMLSTNDLNVLTKNKSLKIIIWTGGDMRICKLKWKKTRKSIRKNIMRIKRMKNVVHIAVSKFIEDNLNILGIKYIRAPFMGFQFDKYKPVAKGKCIYVYTTPLGEEKYGRSLYNQVIEKYKHINFIFTCSQGNYIGMLNKNLPNPHNIKYYTKKELIEKIYPQCFIGLRLTVHDALAATVQELGAMGIKSIHNGDSPSCLNYENIEDIFTHIDNEIKTIGTTDYELSSNVKKYLKLDKDFFNTKYYTNHLNL</sequence>
<reference evidence="1" key="1">
    <citation type="submission" date="2017-01" db="EMBL/GenBank/DDBJ databases">
        <authorList>
            <person name="Assis F.L."/>
            <person name="Abrahao J.S."/>
            <person name="Silva L."/>
            <person name="Khalil J.B."/>
            <person name="Rodrigues R."/>
            <person name="Silva L.S."/>
            <person name="Arantes T."/>
            <person name="Boratto P."/>
            <person name="Andrade M."/>
            <person name="Kroon E.G."/>
            <person name="Ribeiro B."/>
            <person name="Bergier I."/>
            <person name="Seligmann H."/>
            <person name="Ghigo E."/>
            <person name="Colson P."/>
            <person name="Levasseur A."/>
            <person name="Raoult D."/>
            <person name="Scola B.L."/>
        </authorList>
    </citation>
    <scope>NUCLEOTIDE SEQUENCE</scope>
    <source>
        <strain evidence="1">Soda lake</strain>
    </source>
</reference>
<evidence type="ECO:0000313" key="1">
    <source>
        <dbReference type="EMBL" id="QKU35165.1"/>
    </source>
</evidence>
<dbReference type="EMBL" id="KY523104">
    <property type="protein sequence ID" value="QKU35165.1"/>
    <property type="molecule type" value="Genomic_DNA"/>
</dbReference>
<proteinExistence type="predicted"/>
<dbReference type="GeneID" id="80518584"/>
<protein>
    <submittedName>
        <fullName evidence="1">Uncharacterized protein</fullName>
    </submittedName>
</protein>
<accession>A0A6N1NKQ0</accession>
<name>A0A6N1NKQ0_9VIRU</name>
<reference evidence="1" key="2">
    <citation type="journal article" date="2018" name="Nat. Commun.">
        <title>Tailed giant Tupanvirus possesses the most complete translational apparatus of the known virosphere.</title>
        <authorList>
            <person name="Abrahao J."/>
            <person name="Silva L."/>
            <person name="Silva L.S."/>
            <person name="Khalil J.Y.B."/>
            <person name="Rodrigues R."/>
            <person name="Arantes T."/>
            <person name="Assis F."/>
            <person name="Boratto P."/>
            <person name="Andrade M."/>
            <person name="Kroon E.G."/>
            <person name="Ribeiro B."/>
            <person name="Bergier I."/>
            <person name="Seligmann H."/>
            <person name="Ghigo E."/>
            <person name="Colson P."/>
            <person name="Levasseur A."/>
            <person name="Kroemer G."/>
            <person name="Raoult D."/>
            <person name="La Scola B."/>
        </authorList>
    </citation>
    <scope>NUCLEOTIDE SEQUENCE [LARGE SCALE GENOMIC DNA]</scope>
    <source>
        <strain evidence="1">Soda lake</strain>
    </source>
</reference>
<dbReference type="KEGG" id="vg:80518584"/>
<organism evidence="1">
    <name type="scientific">Tupanvirus soda lake</name>
    <dbReference type="NCBI Taxonomy" id="2126985"/>
    <lineage>
        <taxon>Viruses</taxon>
        <taxon>Varidnaviria</taxon>
        <taxon>Bamfordvirae</taxon>
        <taxon>Nucleocytoviricota</taxon>
        <taxon>Megaviricetes</taxon>
        <taxon>Imitervirales</taxon>
        <taxon>Mimiviridae</taxon>
        <taxon>Megamimivirinae</taxon>
        <taxon>Tupanvirus</taxon>
        <taxon>Tupanvirus salinum</taxon>
    </lineage>
</organism>
<dbReference type="RefSeq" id="YP_010781820.1">
    <property type="nucleotide sequence ID" value="NC_075039.1"/>
</dbReference>